<keyword evidence="2" id="KW-0378">Hydrolase</keyword>
<comment type="similarity">
    <text evidence="1">Belongs to the thioesterase PaaI family.</text>
</comment>
<gene>
    <name evidence="4" type="ORF">SCHPADRAFT_1002275</name>
</gene>
<sequence>MSRKATKGTKYTLTSVMEQSSAEGNAPQHAKGYIIQLLQTFFTKTNGFGVPVGSRMEITDISVVQKVDEPEEREGRVVCEVDVREDMLDVHGNIHGGCIAYLIDVCTVLPMIAYSQVAPSGWKGGTSLKIDMAFHSTAALGDRLRVVSRTLSVGSNFGFASCEIWNMTSHNLVASGKHMNMEPSKPKTKL</sequence>
<dbReference type="OrthoDB" id="2831072at2759"/>
<dbReference type="Gene3D" id="3.10.129.10">
    <property type="entry name" value="Hotdog Thioesterase"/>
    <property type="match status" value="1"/>
</dbReference>
<dbReference type="GO" id="GO:0047617">
    <property type="term" value="F:fatty acyl-CoA hydrolase activity"/>
    <property type="evidence" value="ECO:0007669"/>
    <property type="project" value="InterPro"/>
</dbReference>
<dbReference type="CDD" id="cd03443">
    <property type="entry name" value="PaaI_thioesterase"/>
    <property type="match status" value="1"/>
</dbReference>
<dbReference type="InParanoid" id="A0A0H2R471"/>
<dbReference type="PANTHER" id="PTHR21660:SF1">
    <property type="entry name" value="ACYL-COENZYME A THIOESTERASE 13"/>
    <property type="match status" value="1"/>
</dbReference>
<dbReference type="InterPro" id="IPR006683">
    <property type="entry name" value="Thioestr_dom"/>
</dbReference>
<feature type="domain" description="Thioesterase" evidence="3">
    <location>
        <begin position="91"/>
        <end position="166"/>
    </location>
</feature>
<reference evidence="4 5" key="1">
    <citation type="submission" date="2015-04" db="EMBL/GenBank/DDBJ databases">
        <title>Complete genome sequence of Schizopora paradoxa KUC8140, a cosmopolitan wood degrader in East Asia.</title>
        <authorList>
            <consortium name="DOE Joint Genome Institute"/>
            <person name="Min B."/>
            <person name="Park H."/>
            <person name="Jang Y."/>
            <person name="Kim J.-J."/>
            <person name="Kim K.H."/>
            <person name="Pangilinan J."/>
            <person name="Lipzen A."/>
            <person name="Riley R."/>
            <person name="Grigoriev I.V."/>
            <person name="Spatafora J.W."/>
            <person name="Choi I.-G."/>
        </authorList>
    </citation>
    <scope>NUCLEOTIDE SEQUENCE [LARGE SCALE GENOMIC DNA]</scope>
    <source>
        <strain evidence="4 5">KUC8140</strain>
    </source>
</reference>
<dbReference type="InterPro" id="IPR039298">
    <property type="entry name" value="ACOT13"/>
</dbReference>
<dbReference type="Proteomes" id="UP000053477">
    <property type="component" value="Unassembled WGS sequence"/>
</dbReference>
<accession>A0A0H2R471</accession>
<proteinExistence type="inferred from homology"/>
<evidence type="ECO:0000313" key="4">
    <source>
        <dbReference type="EMBL" id="KLO06575.1"/>
    </source>
</evidence>
<dbReference type="AlphaFoldDB" id="A0A0H2R471"/>
<protein>
    <recommendedName>
        <fullName evidence="3">Thioesterase domain-containing protein</fullName>
    </recommendedName>
</protein>
<dbReference type="Pfam" id="PF03061">
    <property type="entry name" value="4HBT"/>
    <property type="match status" value="1"/>
</dbReference>
<evidence type="ECO:0000256" key="1">
    <source>
        <dbReference type="ARBA" id="ARBA00008324"/>
    </source>
</evidence>
<organism evidence="4 5">
    <name type="scientific">Schizopora paradoxa</name>
    <dbReference type="NCBI Taxonomy" id="27342"/>
    <lineage>
        <taxon>Eukaryota</taxon>
        <taxon>Fungi</taxon>
        <taxon>Dikarya</taxon>
        <taxon>Basidiomycota</taxon>
        <taxon>Agaricomycotina</taxon>
        <taxon>Agaricomycetes</taxon>
        <taxon>Hymenochaetales</taxon>
        <taxon>Schizoporaceae</taxon>
        <taxon>Schizopora</taxon>
    </lineage>
</organism>
<evidence type="ECO:0000313" key="5">
    <source>
        <dbReference type="Proteomes" id="UP000053477"/>
    </source>
</evidence>
<dbReference type="EMBL" id="KQ086195">
    <property type="protein sequence ID" value="KLO06575.1"/>
    <property type="molecule type" value="Genomic_DNA"/>
</dbReference>
<dbReference type="InterPro" id="IPR029069">
    <property type="entry name" value="HotDog_dom_sf"/>
</dbReference>
<name>A0A0H2R471_9AGAM</name>
<dbReference type="SUPFAM" id="SSF54637">
    <property type="entry name" value="Thioesterase/thiol ester dehydrase-isomerase"/>
    <property type="match status" value="1"/>
</dbReference>
<keyword evidence="5" id="KW-1185">Reference proteome</keyword>
<dbReference type="PANTHER" id="PTHR21660">
    <property type="entry name" value="THIOESTERASE SUPERFAMILY MEMBER-RELATED"/>
    <property type="match status" value="1"/>
</dbReference>
<dbReference type="STRING" id="27342.A0A0H2R471"/>
<evidence type="ECO:0000259" key="3">
    <source>
        <dbReference type="Pfam" id="PF03061"/>
    </source>
</evidence>
<evidence type="ECO:0000256" key="2">
    <source>
        <dbReference type="ARBA" id="ARBA00022801"/>
    </source>
</evidence>